<dbReference type="Gene3D" id="2.30.320.10">
    <property type="entry name" value="YwqG-like"/>
    <property type="match status" value="1"/>
</dbReference>
<evidence type="ECO:0000313" key="1">
    <source>
        <dbReference type="EMBL" id="QBD75780.1"/>
    </source>
</evidence>
<dbReference type="KEGG" id="kbs:EPA93_07080"/>
<accession>A0A4P6JL86</accession>
<gene>
    <name evidence="1" type="ORF">EPA93_07080</name>
</gene>
<dbReference type="SUPFAM" id="SSF103032">
    <property type="entry name" value="Hypothetical protein YwqG"/>
    <property type="match status" value="1"/>
</dbReference>
<protein>
    <submittedName>
        <fullName evidence="1">DUF1963 domain-containing protein</fullName>
    </submittedName>
</protein>
<dbReference type="PANTHER" id="PTHR36436">
    <property type="entry name" value="SLL5081 PROTEIN"/>
    <property type="match status" value="1"/>
</dbReference>
<organism evidence="1 2">
    <name type="scientific">Ktedonosporobacter rubrisoli</name>
    <dbReference type="NCBI Taxonomy" id="2509675"/>
    <lineage>
        <taxon>Bacteria</taxon>
        <taxon>Bacillati</taxon>
        <taxon>Chloroflexota</taxon>
        <taxon>Ktedonobacteria</taxon>
        <taxon>Ktedonobacterales</taxon>
        <taxon>Ktedonosporobacteraceae</taxon>
        <taxon>Ktedonosporobacter</taxon>
    </lineage>
</organism>
<dbReference type="Proteomes" id="UP000290365">
    <property type="component" value="Chromosome"/>
</dbReference>
<name>A0A4P6JL86_KTERU</name>
<sequence>MKLMQGPLPMQAQLLQDVDKLDFEDEAERDHYKEKLLRRLRSALAIKCEPNDQLPIGSSKFGGKPDLPPGFLYPLGGDGKPLSFIAQYRLQDLQAFSIAHDLPATGMLYFFAFDDTVGRPLTATYRPEWASISYWDGDPATLQPYEAGEEVRKYTQAKIWFEEALSGFHLFYEELDCTDLIGGEEFEYIDLMGKYENYRHQLLGLPVPQQPWNIRVVGPHGEVERVEGLQDEFEGHVLLLQMDCDSKLGTRWGDCGTIYFVLSLQDLVQHHFENFLFLGQHG</sequence>
<dbReference type="PANTHER" id="PTHR36436:SF6">
    <property type="entry name" value="SLL5081 PROTEIN"/>
    <property type="match status" value="1"/>
</dbReference>
<dbReference type="InterPro" id="IPR035948">
    <property type="entry name" value="YwqG-like_sf"/>
</dbReference>
<evidence type="ECO:0000313" key="2">
    <source>
        <dbReference type="Proteomes" id="UP000290365"/>
    </source>
</evidence>
<reference evidence="1 2" key="1">
    <citation type="submission" date="2019-01" db="EMBL/GenBank/DDBJ databases">
        <title>Ktedonosporobacter rubrisoli SCAWS-G2.</title>
        <authorList>
            <person name="Huang Y."/>
            <person name="Yan B."/>
        </authorList>
    </citation>
    <scope>NUCLEOTIDE SEQUENCE [LARGE SCALE GENOMIC DNA]</scope>
    <source>
        <strain evidence="1 2">SCAWS-G2</strain>
    </source>
</reference>
<dbReference type="OrthoDB" id="8856529at2"/>
<proteinExistence type="predicted"/>
<dbReference type="AlphaFoldDB" id="A0A4P6JL86"/>
<dbReference type="Pfam" id="PF09234">
    <property type="entry name" value="DUF1963"/>
    <property type="match status" value="1"/>
</dbReference>
<keyword evidence="2" id="KW-1185">Reference proteome</keyword>
<dbReference type="EMBL" id="CP035758">
    <property type="protein sequence ID" value="QBD75780.1"/>
    <property type="molecule type" value="Genomic_DNA"/>
</dbReference>
<dbReference type="InterPro" id="IPR015315">
    <property type="entry name" value="DUF1963"/>
</dbReference>